<organism evidence="1 2">
    <name type="scientific">Prescottella agglutinans</name>
    <dbReference type="NCBI Taxonomy" id="1644129"/>
    <lineage>
        <taxon>Bacteria</taxon>
        <taxon>Bacillati</taxon>
        <taxon>Actinomycetota</taxon>
        <taxon>Actinomycetes</taxon>
        <taxon>Mycobacteriales</taxon>
        <taxon>Nocardiaceae</taxon>
        <taxon>Prescottella</taxon>
    </lineage>
</organism>
<comment type="caution">
    <text evidence="1">The sequence shown here is derived from an EMBL/GenBank/DDBJ whole genome shotgun (WGS) entry which is preliminary data.</text>
</comment>
<protein>
    <submittedName>
        <fullName evidence="1">Uncharacterized protein</fullName>
    </submittedName>
</protein>
<dbReference type="Proteomes" id="UP000286208">
    <property type="component" value="Unassembled WGS sequence"/>
</dbReference>
<evidence type="ECO:0000313" key="2">
    <source>
        <dbReference type="Proteomes" id="UP000286208"/>
    </source>
</evidence>
<accession>A0A3S3AG65</accession>
<dbReference type="EMBL" id="RKLP01000005">
    <property type="protein sequence ID" value="RVW09335.1"/>
    <property type="molecule type" value="Genomic_DNA"/>
</dbReference>
<gene>
    <name evidence="1" type="ORF">EGT67_11070</name>
</gene>
<dbReference type="AlphaFoldDB" id="A0A3S3AG65"/>
<evidence type="ECO:0000313" key="1">
    <source>
        <dbReference type="EMBL" id="RVW09335.1"/>
    </source>
</evidence>
<sequence length="83" mass="8043">MAGATIALGTAASASAAPVDLENPALPVASAGSSGSSDFFYPHDGQNSGSTNLSNGVATASLNVLCTVFLGGKTLADCIPDDL</sequence>
<reference evidence="1 2" key="1">
    <citation type="submission" date="2018-11" db="EMBL/GenBank/DDBJ databases">
        <title>Rhodococcus spongicola sp. nov. and Rhodococcus xishaensis sp. nov. from marine sponges.</title>
        <authorList>
            <person name="Li L."/>
            <person name="Lin H.W."/>
        </authorList>
    </citation>
    <scope>NUCLEOTIDE SEQUENCE [LARGE SCALE GENOMIC DNA]</scope>
    <source>
        <strain evidence="1 2">CCTCC AB2014297</strain>
    </source>
</reference>
<proteinExistence type="predicted"/>
<keyword evidence="2" id="KW-1185">Reference proteome</keyword>
<name>A0A3S3AG65_9NOCA</name>